<organism evidence="1 2">
    <name type="scientific">Oryza meyeriana var. granulata</name>
    <dbReference type="NCBI Taxonomy" id="110450"/>
    <lineage>
        <taxon>Eukaryota</taxon>
        <taxon>Viridiplantae</taxon>
        <taxon>Streptophyta</taxon>
        <taxon>Embryophyta</taxon>
        <taxon>Tracheophyta</taxon>
        <taxon>Spermatophyta</taxon>
        <taxon>Magnoliopsida</taxon>
        <taxon>Liliopsida</taxon>
        <taxon>Poales</taxon>
        <taxon>Poaceae</taxon>
        <taxon>BOP clade</taxon>
        <taxon>Oryzoideae</taxon>
        <taxon>Oryzeae</taxon>
        <taxon>Oryzinae</taxon>
        <taxon>Oryza</taxon>
        <taxon>Oryza meyeriana</taxon>
    </lineage>
</organism>
<comment type="caution">
    <text evidence="1">The sequence shown here is derived from an EMBL/GenBank/DDBJ whole genome shotgun (WGS) entry which is preliminary data.</text>
</comment>
<evidence type="ECO:0000313" key="2">
    <source>
        <dbReference type="Proteomes" id="UP000479710"/>
    </source>
</evidence>
<name>A0A6G1D4F5_9ORYZ</name>
<keyword evidence="2" id="KW-1185">Reference proteome</keyword>
<dbReference type="EMBL" id="SPHZ02000007">
    <property type="protein sequence ID" value="KAF0907004.1"/>
    <property type="molecule type" value="Genomic_DNA"/>
</dbReference>
<dbReference type="AlphaFoldDB" id="A0A6G1D4F5"/>
<evidence type="ECO:0000313" key="1">
    <source>
        <dbReference type="EMBL" id="KAF0907004.1"/>
    </source>
</evidence>
<protein>
    <submittedName>
        <fullName evidence="1">Uncharacterized protein</fullName>
    </submittedName>
</protein>
<proteinExistence type="predicted"/>
<dbReference type="Proteomes" id="UP000479710">
    <property type="component" value="Unassembled WGS sequence"/>
</dbReference>
<reference evidence="1 2" key="1">
    <citation type="submission" date="2019-11" db="EMBL/GenBank/DDBJ databases">
        <title>Whole genome sequence of Oryza granulata.</title>
        <authorList>
            <person name="Li W."/>
        </authorList>
    </citation>
    <scope>NUCLEOTIDE SEQUENCE [LARGE SCALE GENOMIC DNA]</scope>
    <source>
        <strain evidence="2">cv. Menghai</strain>
        <tissue evidence="1">Leaf</tissue>
    </source>
</reference>
<sequence length="67" mass="7019">MAFPVAAGVRTMAARSRSGIKIQRRCMTTEAATLRRCCVVVPAAGAATATQAIAAVGRTKQTARTFH</sequence>
<accession>A0A6G1D4F5</accession>
<gene>
    <name evidence="1" type="ORF">E2562_013569</name>
</gene>